<dbReference type="STRING" id="560819.SAMN05428998_1372"/>
<accession>A0A1Y6CXR6</accession>
<evidence type="ECO:0000259" key="1">
    <source>
        <dbReference type="Pfam" id="PF07157"/>
    </source>
</evidence>
<dbReference type="EMBL" id="FWZX01000051">
    <property type="protein sequence ID" value="SMF83846.1"/>
    <property type="molecule type" value="Genomic_DNA"/>
</dbReference>
<organism evidence="3 4">
    <name type="scientific">Tistlia consotensis USBA 355</name>
    <dbReference type="NCBI Taxonomy" id="560819"/>
    <lineage>
        <taxon>Bacteria</taxon>
        <taxon>Pseudomonadati</taxon>
        <taxon>Pseudomonadota</taxon>
        <taxon>Alphaproteobacteria</taxon>
        <taxon>Rhodospirillales</taxon>
        <taxon>Rhodovibrionaceae</taxon>
        <taxon>Tistlia</taxon>
    </lineage>
</organism>
<dbReference type="InterPro" id="IPR009826">
    <property type="entry name" value="DNA_circ_N"/>
</dbReference>
<proteinExistence type="predicted"/>
<dbReference type="Proteomes" id="UP000192917">
    <property type="component" value="Unassembled WGS sequence"/>
</dbReference>
<feature type="domain" description="DNA circulation N-terminal" evidence="1">
    <location>
        <begin position="7"/>
        <end position="93"/>
    </location>
</feature>
<keyword evidence="4" id="KW-1185">Reference proteome</keyword>
<gene>
    <name evidence="2" type="ORF">SAMN05428998_1372</name>
    <name evidence="3" type="ORF">SAMN05428998_15127</name>
</gene>
<name>A0A1Y6CXR6_9PROT</name>
<dbReference type="EMBL" id="FWZX01000037">
    <property type="protein sequence ID" value="SMF77453.1"/>
    <property type="molecule type" value="Genomic_DNA"/>
</dbReference>
<evidence type="ECO:0000313" key="4">
    <source>
        <dbReference type="Proteomes" id="UP000192917"/>
    </source>
</evidence>
<dbReference type="Pfam" id="PF07157">
    <property type="entry name" value="DNA_circ_N"/>
    <property type="match status" value="1"/>
</dbReference>
<protein>
    <submittedName>
        <fullName evidence="3">Mu-like prophage DNA circulation protein</fullName>
    </submittedName>
</protein>
<sequence length="415" mass="42821">MSWLETLRPASFRGVPFHVDGGDKDLGRRVVTHEYPLRNQPAHEDLGRKVRSFTVEAILVGDDVTAQLQSLETAVEAAGAGRLVHPVYGELQVVVTAARSRWSTREGRVARLDLTVQEAGELIYPSAAVDTAAEVDSRADTATAASVADFARVFSGASIPDFVADSGAATVRTLAAQAAGILRRFGLQQAASSGSLGAALGTLGATGPADLVDGQQLGTRLAGLFGETSALAGETSPARPGALAVGNALLAMADGLGGDLPAVTASTPSRALEAANQAALVRLARSAAAVEAARSATSIPWDSRDQAIRWRGQAVDSLDRTADSAAEADWDATWGAAVDLRGALARDVAGRAPLLPRIGVVRPAATLPSTALAYQLDGDDLAGLFDRGADLGRRNALRRPGFVPGGDEIEVLLDG</sequence>
<evidence type="ECO:0000313" key="2">
    <source>
        <dbReference type="EMBL" id="SMF77453.1"/>
    </source>
</evidence>
<evidence type="ECO:0000313" key="3">
    <source>
        <dbReference type="EMBL" id="SMF83846.1"/>
    </source>
</evidence>
<dbReference type="AlphaFoldDB" id="A0A1Y6CXR6"/>
<reference evidence="3 4" key="1">
    <citation type="submission" date="2017-04" db="EMBL/GenBank/DDBJ databases">
        <authorList>
            <person name="Afonso C.L."/>
            <person name="Miller P.J."/>
            <person name="Scott M.A."/>
            <person name="Spackman E."/>
            <person name="Goraichik I."/>
            <person name="Dimitrov K.M."/>
            <person name="Suarez D.L."/>
            <person name="Swayne D.E."/>
        </authorList>
    </citation>
    <scope>NUCLEOTIDE SEQUENCE [LARGE SCALE GENOMIC DNA]</scope>
    <source>
        <strain evidence="3 4">USBA 355</strain>
    </source>
</reference>
<dbReference type="RefSeq" id="WP_085126024.1">
    <property type="nucleotide sequence ID" value="NZ_FWZX01000037.1"/>
</dbReference>